<comment type="caution">
    <text evidence="1">The sequence shown here is derived from an EMBL/GenBank/DDBJ whole genome shotgun (WGS) entry which is preliminary data.</text>
</comment>
<evidence type="ECO:0000313" key="1">
    <source>
        <dbReference type="EMBL" id="CAE7468164.1"/>
    </source>
</evidence>
<dbReference type="AlphaFoldDB" id="A0A812SAY5"/>
<sequence>MELHLKRIKHAKNVVTALLAIEDSGITYCESLLVLAFFLLLPQGYKEVASSSFTGEGLTHPSEASVFWSGGLVCYEACSAGFTVA</sequence>
<gene>
    <name evidence="1" type="primary">MKK1</name>
    <name evidence="1" type="ORF">SPIL2461_LOCUS11807</name>
</gene>
<evidence type="ECO:0000313" key="2">
    <source>
        <dbReference type="Proteomes" id="UP000649617"/>
    </source>
</evidence>
<dbReference type="EMBL" id="CAJNIZ010023335">
    <property type="protein sequence ID" value="CAE7468164.1"/>
    <property type="molecule type" value="Genomic_DNA"/>
</dbReference>
<organism evidence="1 2">
    <name type="scientific">Symbiodinium pilosum</name>
    <name type="common">Dinoflagellate</name>
    <dbReference type="NCBI Taxonomy" id="2952"/>
    <lineage>
        <taxon>Eukaryota</taxon>
        <taxon>Sar</taxon>
        <taxon>Alveolata</taxon>
        <taxon>Dinophyceae</taxon>
        <taxon>Suessiales</taxon>
        <taxon>Symbiodiniaceae</taxon>
        <taxon>Symbiodinium</taxon>
    </lineage>
</organism>
<name>A0A812SAY5_SYMPI</name>
<dbReference type="Proteomes" id="UP000649617">
    <property type="component" value="Unassembled WGS sequence"/>
</dbReference>
<keyword evidence="2" id="KW-1185">Reference proteome</keyword>
<proteinExistence type="predicted"/>
<accession>A0A812SAY5</accession>
<reference evidence="1" key="1">
    <citation type="submission" date="2021-02" db="EMBL/GenBank/DDBJ databases">
        <authorList>
            <person name="Dougan E. K."/>
            <person name="Rhodes N."/>
            <person name="Thang M."/>
            <person name="Chan C."/>
        </authorList>
    </citation>
    <scope>NUCLEOTIDE SEQUENCE</scope>
</reference>
<protein>
    <submittedName>
        <fullName evidence="1">MKK1 protein</fullName>
    </submittedName>
</protein>